<dbReference type="InterPro" id="IPR011598">
    <property type="entry name" value="bHLH_dom"/>
</dbReference>
<dbReference type="EMBL" id="JAIWQS010000005">
    <property type="protein sequence ID" value="KAJ8765270.1"/>
    <property type="molecule type" value="Genomic_DNA"/>
</dbReference>
<feature type="compositionally biased region" description="Low complexity" evidence="6">
    <location>
        <begin position="38"/>
        <end position="47"/>
    </location>
</feature>
<evidence type="ECO:0000256" key="3">
    <source>
        <dbReference type="ARBA" id="ARBA00023125"/>
    </source>
</evidence>
<comment type="subcellular location">
    <subcellularLocation>
        <location evidence="1">Nucleus</location>
    </subcellularLocation>
</comment>
<dbReference type="GO" id="GO:0003700">
    <property type="term" value="F:DNA-binding transcription factor activity"/>
    <property type="evidence" value="ECO:0007669"/>
    <property type="project" value="InterPro"/>
</dbReference>
<reference evidence="8 9" key="1">
    <citation type="submission" date="2021-09" db="EMBL/GenBank/DDBJ databases">
        <title>Genomic insights and catalytic innovation underlie evolution of tropane alkaloids biosynthesis.</title>
        <authorList>
            <person name="Wang Y.-J."/>
            <person name="Tian T."/>
            <person name="Huang J.-P."/>
            <person name="Huang S.-X."/>
        </authorList>
    </citation>
    <scope>NUCLEOTIDE SEQUENCE [LARGE SCALE GENOMIC DNA]</scope>
    <source>
        <strain evidence="8">KIB-2018</strain>
        <tissue evidence="8">Leaf</tissue>
    </source>
</reference>
<dbReference type="PANTHER" id="PTHR45914">
    <property type="entry name" value="TRANSCRIPTION FACTOR HEC3-RELATED"/>
    <property type="match status" value="1"/>
</dbReference>
<evidence type="ECO:0000313" key="8">
    <source>
        <dbReference type="EMBL" id="KAJ8765270.1"/>
    </source>
</evidence>
<sequence length="214" mass="24470">MDKFSIFPWNPEIFMEDHQVLSDQVPFSSLSPVNYPLQSQLSPPSSSTQMSIPNLLLGGQMGNPREEEQEEEPEEELGATKEMMYRIAAMQPVEIDLASISKPKRRNVRISDDPQSIAARHRRERISEKMRILQRLVPGGTKMDTASMLDEATRYVKFLKRQVRLLQTINQHRPFTEDWPITYNIPLDSTVSPSLETPFHCSTGFQPGDCGNHQ</sequence>
<evidence type="ECO:0000256" key="1">
    <source>
        <dbReference type="ARBA" id="ARBA00004123"/>
    </source>
</evidence>
<keyword evidence="2" id="KW-0805">Transcription regulation</keyword>
<protein>
    <recommendedName>
        <fullName evidence="7">BHLH domain-containing protein</fullName>
    </recommendedName>
</protein>
<feature type="region of interest" description="Disordered" evidence="6">
    <location>
        <begin position="38"/>
        <end position="77"/>
    </location>
</feature>
<evidence type="ECO:0000256" key="4">
    <source>
        <dbReference type="ARBA" id="ARBA00023163"/>
    </source>
</evidence>
<feature type="compositionally biased region" description="Acidic residues" evidence="6">
    <location>
        <begin position="67"/>
        <end position="77"/>
    </location>
</feature>
<dbReference type="CDD" id="cd11454">
    <property type="entry name" value="bHLH_AtIND_like"/>
    <property type="match status" value="1"/>
</dbReference>
<keyword evidence="5" id="KW-0539">Nucleus</keyword>
<dbReference type="AlphaFoldDB" id="A0AAV8TGU1"/>
<dbReference type="Pfam" id="PF23173">
    <property type="entry name" value="bHLH_SAC51"/>
    <property type="match status" value="1"/>
</dbReference>
<dbReference type="Proteomes" id="UP001159364">
    <property type="component" value="Linkage Group LG05"/>
</dbReference>
<gene>
    <name evidence="8" type="ORF">K2173_011967</name>
</gene>
<keyword evidence="4" id="KW-0804">Transcription</keyword>
<evidence type="ECO:0000259" key="7">
    <source>
        <dbReference type="PROSITE" id="PS50888"/>
    </source>
</evidence>
<keyword evidence="9" id="KW-1185">Reference proteome</keyword>
<dbReference type="GO" id="GO:0005634">
    <property type="term" value="C:nucleus"/>
    <property type="evidence" value="ECO:0007669"/>
    <property type="project" value="UniProtKB-SubCell"/>
</dbReference>
<keyword evidence="3" id="KW-0238">DNA-binding</keyword>
<evidence type="ECO:0000313" key="9">
    <source>
        <dbReference type="Proteomes" id="UP001159364"/>
    </source>
</evidence>
<dbReference type="GO" id="GO:0046983">
    <property type="term" value="F:protein dimerization activity"/>
    <property type="evidence" value="ECO:0007669"/>
    <property type="project" value="InterPro"/>
</dbReference>
<evidence type="ECO:0000256" key="5">
    <source>
        <dbReference type="ARBA" id="ARBA00023242"/>
    </source>
</evidence>
<name>A0AAV8TGU1_9ROSI</name>
<evidence type="ECO:0000256" key="6">
    <source>
        <dbReference type="SAM" id="MobiDB-lite"/>
    </source>
</evidence>
<comment type="caution">
    <text evidence="8">The sequence shown here is derived from an EMBL/GenBank/DDBJ whole genome shotgun (WGS) entry which is preliminary data.</text>
</comment>
<dbReference type="InterPro" id="IPR045843">
    <property type="entry name" value="IND-like"/>
</dbReference>
<dbReference type="GO" id="GO:0003677">
    <property type="term" value="F:DNA binding"/>
    <property type="evidence" value="ECO:0007669"/>
    <property type="project" value="UniProtKB-KW"/>
</dbReference>
<evidence type="ECO:0000256" key="2">
    <source>
        <dbReference type="ARBA" id="ARBA00023015"/>
    </source>
</evidence>
<dbReference type="InterPro" id="IPR036638">
    <property type="entry name" value="HLH_DNA-bd_sf"/>
</dbReference>
<proteinExistence type="predicted"/>
<dbReference type="SMART" id="SM00353">
    <property type="entry name" value="HLH"/>
    <property type="match status" value="1"/>
</dbReference>
<dbReference type="PANTHER" id="PTHR45914:SF7">
    <property type="entry name" value="TRANSCRIPTION FACTOR HEC3"/>
    <property type="match status" value="1"/>
</dbReference>
<feature type="domain" description="BHLH" evidence="7">
    <location>
        <begin position="110"/>
        <end position="159"/>
    </location>
</feature>
<dbReference type="FunFam" id="4.10.280.10:FF:000053">
    <property type="entry name" value="BHLH transcription factor"/>
    <property type="match status" value="1"/>
</dbReference>
<dbReference type="PROSITE" id="PS50888">
    <property type="entry name" value="BHLH"/>
    <property type="match status" value="1"/>
</dbReference>
<dbReference type="SUPFAM" id="SSF47459">
    <property type="entry name" value="HLH, helix-loop-helix DNA-binding domain"/>
    <property type="match status" value="1"/>
</dbReference>
<organism evidence="8 9">
    <name type="scientific">Erythroxylum novogranatense</name>
    <dbReference type="NCBI Taxonomy" id="1862640"/>
    <lineage>
        <taxon>Eukaryota</taxon>
        <taxon>Viridiplantae</taxon>
        <taxon>Streptophyta</taxon>
        <taxon>Embryophyta</taxon>
        <taxon>Tracheophyta</taxon>
        <taxon>Spermatophyta</taxon>
        <taxon>Magnoliopsida</taxon>
        <taxon>eudicotyledons</taxon>
        <taxon>Gunneridae</taxon>
        <taxon>Pentapetalae</taxon>
        <taxon>rosids</taxon>
        <taxon>fabids</taxon>
        <taxon>Malpighiales</taxon>
        <taxon>Erythroxylaceae</taxon>
        <taxon>Erythroxylum</taxon>
    </lineage>
</organism>
<dbReference type="Gene3D" id="4.10.280.10">
    <property type="entry name" value="Helix-loop-helix DNA-binding domain"/>
    <property type="match status" value="1"/>
</dbReference>
<accession>A0AAV8TGU1</accession>